<name>A0ABR0JXV3_9EURO</name>
<proteinExistence type="predicted"/>
<keyword evidence="3" id="KW-1185">Reference proteome</keyword>
<evidence type="ECO:0000313" key="2">
    <source>
        <dbReference type="EMBL" id="KAK5075896.1"/>
    </source>
</evidence>
<protein>
    <submittedName>
        <fullName evidence="2">Uncharacterized protein</fullName>
    </submittedName>
</protein>
<sequence length="179" mass="20375">MTTSNIWLIPGGSFHGQPHDEIPLIALWSSKFSRNVVHESAVRHLSLQKSDCLEVGILKVKACFQARYSEGNDPEIKWSSRAAKFYVTSDTLPSGAKAIIALDQAGQSSSASMSDMAAPVHKAVLSQRAQREQDRREADARAQRERDSQKEAEKIAKKYKREQEQFQQQQWRRQDKEYN</sequence>
<dbReference type="EMBL" id="JAVRRG010000236">
    <property type="protein sequence ID" value="KAK5075896.1"/>
    <property type="molecule type" value="Genomic_DNA"/>
</dbReference>
<dbReference type="Proteomes" id="UP001345013">
    <property type="component" value="Unassembled WGS sequence"/>
</dbReference>
<evidence type="ECO:0000313" key="3">
    <source>
        <dbReference type="Proteomes" id="UP001345013"/>
    </source>
</evidence>
<feature type="region of interest" description="Disordered" evidence="1">
    <location>
        <begin position="112"/>
        <end position="179"/>
    </location>
</feature>
<accession>A0ABR0JXV3</accession>
<comment type="caution">
    <text evidence="2">The sequence shown here is derived from an EMBL/GenBank/DDBJ whole genome shotgun (WGS) entry which is preliminary data.</text>
</comment>
<reference evidence="2 3" key="1">
    <citation type="submission" date="2023-08" db="EMBL/GenBank/DDBJ databases">
        <title>Black Yeasts Isolated from many extreme environments.</title>
        <authorList>
            <person name="Coleine C."/>
            <person name="Stajich J.E."/>
            <person name="Selbmann L."/>
        </authorList>
    </citation>
    <scope>NUCLEOTIDE SEQUENCE [LARGE SCALE GENOMIC DNA]</scope>
    <source>
        <strain evidence="2 3">CCFEE 5885</strain>
    </source>
</reference>
<organism evidence="2 3">
    <name type="scientific">Lithohypha guttulata</name>
    <dbReference type="NCBI Taxonomy" id="1690604"/>
    <lineage>
        <taxon>Eukaryota</taxon>
        <taxon>Fungi</taxon>
        <taxon>Dikarya</taxon>
        <taxon>Ascomycota</taxon>
        <taxon>Pezizomycotina</taxon>
        <taxon>Eurotiomycetes</taxon>
        <taxon>Chaetothyriomycetidae</taxon>
        <taxon>Chaetothyriales</taxon>
        <taxon>Trichomeriaceae</taxon>
        <taxon>Lithohypha</taxon>
    </lineage>
</organism>
<feature type="compositionally biased region" description="Basic and acidic residues" evidence="1">
    <location>
        <begin position="129"/>
        <end position="164"/>
    </location>
</feature>
<gene>
    <name evidence="2" type="ORF">LTR24_009789</name>
</gene>
<evidence type="ECO:0000256" key="1">
    <source>
        <dbReference type="SAM" id="MobiDB-lite"/>
    </source>
</evidence>